<feature type="region of interest" description="Disordered" evidence="1">
    <location>
        <begin position="182"/>
        <end position="210"/>
    </location>
</feature>
<proteinExistence type="predicted"/>
<accession>A0A4Y5YPJ4</accession>
<protein>
    <submittedName>
        <fullName evidence="2">Transposase</fullName>
    </submittedName>
</protein>
<dbReference type="RefSeq" id="WP_140036876.1">
    <property type="nucleotide sequence ID" value="NZ_CP041040.1"/>
</dbReference>
<feature type="compositionally biased region" description="Basic and acidic residues" evidence="1">
    <location>
        <begin position="263"/>
        <end position="284"/>
    </location>
</feature>
<evidence type="ECO:0000256" key="1">
    <source>
        <dbReference type="SAM" id="MobiDB-lite"/>
    </source>
</evidence>
<evidence type="ECO:0000313" key="3">
    <source>
        <dbReference type="Proteomes" id="UP000316125"/>
    </source>
</evidence>
<dbReference type="Proteomes" id="UP000316125">
    <property type="component" value="Chromosome"/>
</dbReference>
<sequence length="284" mass="30713">MDSELADIAVQLYTGPPTDFVTARDSCAADTVDPTLAARIRSLKKPSVAAWVVNVFAHERASRLAEALELAEELREAQADLDARALAQLGRDRRALTNRLAADAVELAEARGQRITASTREAVQQTISAAFFDPTAAAAVASARLVRELEPAGTFADIADSIVGGGAPDAPAVAAKPLDEVTARRERRDAERAVREAEKAHDRVAREAATADRTLRDASLRVDELTRREQELEADLTKARGDAKRARADAEKAEAEQEALAQRVRESEDDLRAAQDTRDRLTGD</sequence>
<gene>
    <name evidence="2" type="ORF">FIV50_07390</name>
</gene>
<organism evidence="2 3">
    <name type="scientific">Microbacterium foliorum</name>
    <dbReference type="NCBI Taxonomy" id="104336"/>
    <lineage>
        <taxon>Bacteria</taxon>
        <taxon>Bacillati</taxon>
        <taxon>Actinomycetota</taxon>
        <taxon>Actinomycetes</taxon>
        <taxon>Micrococcales</taxon>
        <taxon>Microbacteriaceae</taxon>
        <taxon>Microbacterium</taxon>
    </lineage>
</organism>
<dbReference type="EMBL" id="CP041040">
    <property type="protein sequence ID" value="QDE34627.1"/>
    <property type="molecule type" value="Genomic_DNA"/>
</dbReference>
<dbReference type="OrthoDB" id="3541690at2"/>
<feature type="compositionally biased region" description="Basic and acidic residues" evidence="1">
    <location>
        <begin position="228"/>
        <end position="255"/>
    </location>
</feature>
<name>A0A4Y5YPJ4_9MICO</name>
<evidence type="ECO:0000313" key="2">
    <source>
        <dbReference type="EMBL" id="QDE34627.1"/>
    </source>
</evidence>
<dbReference type="AlphaFoldDB" id="A0A4Y5YPJ4"/>
<feature type="region of interest" description="Disordered" evidence="1">
    <location>
        <begin position="228"/>
        <end position="284"/>
    </location>
</feature>
<reference evidence="2 3" key="1">
    <citation type="submission" date="2019-06" db="EMBL/GenBank/DDBJ databases">
        <title>Complete genome of Microbacterium foliorum M2.</title>
        <authorList>
            <person name="Cao G."/>
        </authorList>
    </citation>
    <scope>NUCLEOTIDE SEQUENCE [LARGE SCALE GENOMIC DNA]</scope>
    <source>
        <strain evidence="2 3">M2</strain>
    </source>
</reference>